<proteinExistence type="predicted"/>
<protein>
    <submittedName>
        <fullName evidence="1">Uncharacterized protein</fullName>
    </submittedName>
</protein>
<sequence>MLRRQTPTAIKFFQKSFQPQQQPTKLNPWTISFPSPSTSVTCPSSSTLISDLRLTGYHISRLWRMLYHSLFQQNNNNNSNKNINNIQPYNERICFQWPDSMKVHISADDLHGFYESITSPSSSIIYANVSANIDQVHLGQGAQRVLTTPTGGKTSQTSTLSEALSVELLSRLLGSDLTKTETELTYRNYGPMTDYACRVQDTHLGVSVTRAMSYWTRKGFKKEDATKLLTRKLNGILKSSQSIVNTNFDKQILHVLSMSKHHASQIKRAYKRLSQDLKSDTVLFITTVDAENVFFNDNKNLAKNKRKAV</sequence>
<name>A0A8H7VSE3_9FUNG</name>
<organism evidence="1 2">
    <name type="scientific">Circinella minor</name>
    <dbReference type="NCBI Taxonomy" id="1195481"/>
    <lineage>
        <taxon>Eukaryota</taxon>
        <taxon>Fungi</taxon>
        <taxon>Fungi incertae sedis</taxon>
        <taxon>Mucoromycota</taxon>
        <taxon>Mucoromycotina</taxon>
        <taxon>Mucoromycetes</taxon>
        <taxon>Mucorales</taxon>
        <taxon>Lichtheimiaceae</taxon>
        <taxon>Circinella</taxon>
    </lineage>
</organism>
<evidence type="ECO:0000313" key="2">
    <source>
        <dbReference type="Proteomes" id="UP000646827"/>
    </source>
</evidence>
<keyword evidence="2" id="KW-1185">Reference proteome</keyword>
<evidence type="ECO:0000313" key="1">
    <source>
        <dbReference type="EMBL" id="KAG2227048.1"/>
    </source>
</evidence>
<dbReference type="AlphaFoldDB" id="A0A8H7VSE3"/>
<gene>
    <name evidence="1" type="ORF">INT45_006455</name>
</gene>
<dbReference type="EMBL" id="JAEPRB010000011">
    <property type="protein sequence ID" value="KAG2227048.1"/>
    <property type="molecule type" value="Genomic_DNA"/>
</dbReference>
<comment type="caution">
    <text evidence="1">The sequence shown here is derived from an EMBL/GenBank/DDBJ whole genome shotgun (WGS) entry which is preliminary data.</text>
</comment>
<accession>A0A8H7VSE3</accession>
<reference evidence="1 2" key="1">
    <citation type="submission" date="2020-12" db="EMBL/GenBank/DDBJ databases">
        <title>Metabolic potential, ecology and presence of endohyphal bacteria is reflected in genomic diversity of Mucoromycotina.</title>
        <authorList>
            <person name="Muszewska A."/>
            <person name="Okrasinska A."/>
            <person name="Steczkiewicz K."/>
            <person name="Drgas O."/>
            <person name="Orlowska M."/>
            <person name="Perlinska-Lenart U."/>
            <person name="Aleksandrzak-Piekarczyk T."/>
            <person name="Szatraj K."/>
            <person name="Zielenkiewicz U."/>
            <person name="Pilsyk S."/>
            <person name="Malc E."/>
            <person name="Mieczkowski P."/>
            <person name="Kruszewska J.S."/>
            <person name="Biernat P."/>
            <person name="Pawlowska J."/>
        </authorList>
    </citation>
    <scope>NUCLEOTIDE SEQUENCE [LARGE SCALE GENOMIC DNA]</scope>
    <source>
        <strain evidence="1 2">CBS 142.35</strain>
    </source>
</reference>
<dbReference type="OrthoDB" id="10260545at2759"/>
<dbReference type="Proteomes" id="UP000646827">
    <property type="component" value="Unassembled WGS sequence"/>
</dbReference>